<dbReference type="EMBL" id="MN044033">
    <property type="protein sequence ID" value="QDB71915.1"/>
    <property type="molecule type" value="Genomic_DNA"/>
</dbReference>
<dbReference type="InterPro" id="IPR058630">
    <property type="entry name" value="T4_Y16D"/>
</dbReference>
<organism evidence="1 2">
    <name type="scientific">Klebsiella phage Marfa</name>
    <dbReference type="NCBI Taxonomy" id="2587809"/>
    <lineage>
        <taxon>Viruses</taxon>
        <taxon>Duplodnaviria</taxon>
        <taxon>Heunggongvirae</taxon>
        <taxon>Uroviricota</taxon>
        <taxon>Caudoviricetes</taxon>
        <taxon>Marfavirus</taxon>
        <taxon>Marfavirus marfa</taxon>
    </lineage>
</organism>
<evidence type="ECO:0000313" key="2">
    <source>
        <dbReference type="Proteomes" id="UP000320940"/>
    </source>
</evidence>
<gene>
    <name evidence="1" type="ORF">CPT_Marfa_270</name>
</gene>
<name>A0A4Y5TRB4_9CAUD</name>
<protein>
    <submittedName>
        <fullName evidence="1">Uncharacterized protein</fullName>
    </submittedName>
</protein>
<dbReference type="Pfam" id="PF26092">
    <property type="entry name" value="T4_Y16D"/>
    <property type="match status" value="1"/>
</dbReference>
<reference evidence="2" key="1">
    <citation type="submission" date="2019-06" db="EMBL/GenBank/DDBJ databases">
        <title>Complete genome of the novel Klebsiella pneumoniae phage Marfa.</title>
        <authorList>
            <person name="Harb L."/>
            <person name="Boeckman J."/>
            <person name="Newkirk H."/>
            <person name="Liu M."/>
            <person name="Gill J."/>
            <person name="Ramsey J."/>
        </authorList>
    </citation>
    <scope>NUCLEOTIDE SEQUENCE [LARGE SCALE GENOMIC DNA]</scope>
</reference>
<dbReference type="Proteomes" id="UP000320940">
    <property type="component" value="Segment"/>
</dbReference>
<sequence length="170" mass="19367">MIPMELDWDGTGFAMKVIEEPKQLSFEDRMALLDNALSKETPESLKEKLESYSPSVEIPEICFKVADWWDGRLLQRRIVCAANRFELKTGGTIVVPGTRHYSVDMANVLDMFRDKLVSDHVHGDNQGFVDQWGEYFTREEALIIATHAGQVNTVRPKSGPVNELFSEDLY</sequence>
<evidence type="ECO:0000313" key="1">
    <source>
        <dbReference type="EMBL" id="QDB71915.1"/>
    </source>
</evidence>
<proteinExistence type="predicted"/>
<accession>A0A4Y5TRB4</accession>
<keyword evidence="2" id="KW-1185">Reference proteome</keyword>